<evidence type="ECO:0000313" key="1">
    <source>
        <dbReference type="EMBL" id="KAH7966238.1"/>
    </source>
</evidence>
<comment type="caution">
    <text evidence="1">The sequence shown here is derived from an EMBL/GenBank/DDBJ whole genome shotgun (WGS) entry which is preliminary data.</text>
</comment>
<gene>
    <name evidence="1" type="ORF">HPB49_014703</name>
</gene>
<dbReference type="Proteomes" id="UP000821865">
    <property type="component" value="Chromosome 2"/>
</dbReference>
<name>A0ACB8DE07_DERSI</name>
<keyword evidence="2" id="KW-1185">Reference proteome</keyword>
<evidence type="ECO:0000313" key="2">
    <source>
        <dbReference type="Proteomes" id="UP000821865"/>
    </source>
</evidence>
<accession>A0ACB8DE07</accession>
<protein>
    <submittedName>
        <fullName evidence="1">Uncharacterized protein</fullName>
    </submittedName>
</protein>
<sequence>MVRLASSPHLAGSRFDVRFDVAAVLLCAHFRLSRAERVLRKRVLKFPSGTVLPALHESTLVVTGVYRRLVVGKAGINRRNALSKSSATSGSSESAKKDSSVELPLTTSHQLPTQRLTAKLEAIDLEQGDIGESLNSRPTSSRDAPATFREAHPALPRKRLSSSAKEEDFGVRHAIVSWSSEQLNRAQPWNHFVDTAQFSVPKSTQDVAKRIQSNVDHFCINYGILFVIILAGYAISSLELVASFAVVAVVCAALKLHHNDDTAAVWGTRLVLTKNHRLIAAAFVALVLLYAADILSAVMWSVGAIVAIGTIHATLYTGRGTSKKFVRKLPDISEEVALTVLCIMCCRRPRRKSPTLCVPTATLPAASLRTTQDAEGIIHPDVAFRAATEASGAPAPLTEMLMKADDMLRAPADPPSRIITPLRPLSPAYQPTQPVSVRTTPCHHGALELTLPPGYIAQRDAKLTTSLRRNTADAVPDESIPRQWRVSIDICHPPPVLYHWVDLDHLLWHCPVYSAVRTKAGPIADITSRMGVSSAIIIAGTRCGTVVGSPVSTPGPGGTTSGRPTAWRL</sequence>
<organism evidence="1 2">
    <name type="scientific">Dermacentor silvarum</name>
    <name type="common">Tick</name>
    <dbReference type="NCBI Taxonomy" id="543639"/>
    <lineage>
        <taxon>Eukaryota</taxon>
        <taxon>Metazoa</taxon>
        <taxon>Ecdysozoa</taxon>
        <taxon>Arthropoda</taxon>
        <taxon>Chelicerata</taxon>
        <taxon>Arachnida</taxon>
        <taxon>Acari</taxon>
        <taxon>Parasitiformes</taxon>
        <taxon>Ixodida</taxon>
        <taxon>Ixodoidea</taxon>
        <taxon>Ixodidae</taxon>
        <taxon>Rhipicephalinae</taxon>
        <taxon>Dermacentor</taxon>
    </lineage>
</organism>
<dbReference type="EMBL" id="CM023471">
    <property type="protein sequence ID" value="KAH7966238.1"/>
    <property type="molecule type" value="Genomic_DNA"/>
</dbReference>
<reference evidence="1" key="1">
    <citation type="submission" date="2020-05" db="EMBL/GenBank/DDBJ databases">
        <title>Large-scale comparative analyses of tick genomes elucidate their genetic diversity and vector capacities.</title>
        <authorList>
            <person name="Jia N."/>
            <person name="Wang J."/>
            <person name="Shi W."/>
            <person name="Du L."/>
            <person name="Sun Y."/>
            <person name="Zhan W."/>
            <person name="Jiang J."/>
            <person name="Wang Q."/>
            <person name="Zhang B."/>
            <person name="Ji P."/>
            <person name="Sakyi L.B."/>
            <person name="Cui X."/>
            <person name="Yuan T."/>
            <person name="Jiang B."/>
            <person name="Yang W."/>
            <person name="Lam T.T.-Y."/>
            <person name="Chang Q."/>
            <person name="Ding S."/>
            <person name="Wang X."/>
            <person name="Zhu J."/>
            <person name="Ruan X."/>
            <person name="Zhao L."/>
            <person name="Wei J."/>
            <person name="Que T."/>
            <person name="Du C."/>
            <person name="Cheng J."/>
            <person name="Dai P."/>
            <person name="Han X."/>
            <person name="Huang E."/>
            <person name="Gao Y."/>
            <person name="Liu J."/>
            <person name="Shao H."/>
            <person name="Ye R."/>
            <person name="Li L."/>
            <person name="Wei W."/>
            <person name="Wang X."/>
            <person name="Wang C."/>
            <person name="Yang T."/>
            <person name="Huo Q."/>
            <person name="Li W."/>
            <person name="Guo W."/>
            <person name="Chen H."/>
            <person name="Zhou L."/>
            <person name="Ni X."/>
            <person name="Tian J."/>
            <person name="Zhou Y."/>
            <person name="Sheng Y."/>
            <person name="Liu T."/>
            <person name="Pan Y."/>
            <person name="Xia L."/>
            <person name="Li J."/>
            <person name="Zhao F."/>
            <person name="Cao W."/>
        </authorList>
    </citation>
    <scope>NUCLEOTIDE SEQUENCE</scope>
    <source>
        <strain evidence="1">Dsil-2018</strain>
    </source>
</reference>
<proteinExistence type="predicted"/>